<organism evidence="1 2">
    <name type="scientific">Alsobacter metallidurans</name>
    <dbReference type="NCBI Taxonomy" id="340221"/>
    <lineage>
        <taxon>Bacteria</taxon>
        <taxon>Pseudomonadati</taxon>
        <taxon>Pseudomonadota</taxon>
        <taxon>Alphaproteobacteria</taxon>
        <taxon>Hyphomicrobiales</taxon>
        <taxon>Alsobacteraceae</taxon>
        <taxon>Alsobacter</taxon>
    </lineage>
</organism>
<dbReference type="EMBL" id="BMES01000001">
    <property type="protein sequence ID" value="GGH16188.1"/>
    <property type="molecule type" value="Genomic_DNA"/>
</dbReference>
<dbReference type="AlphaFoldDB" id="A0A917MHP0"/>
<gene>
    <name evidence="1" type="ORF">GCM10007036_16690</name>
</gene>
<keyword evidence="2" id="KW-1185">Reference proteome</keyword>
<protein>
    <submittedName>
        <fullName evidence="1">Uncharacterized protein</fullName>
    </submittedName>
</protein>
<sequence>MPTSDPPPAAPTYPTDADVDALLAEFDGDARAAIKSLLEDLATLADDREASVSAGFVRGRQIRIVGRP</sequence>
<reference evidence="1" key="2">
    <citation type="submission" date="2020-09" db="EMBL/GenBank/DDBJ databases">
        <authorList>
            <person name="Sun Q."/>
            <person name="Zhou Y."/>
        </authorList>
    </citation>
    <scope>NUCLEOTIDE SEQUENCE</scope>
    <source>
        <strain evidence="1">CGMCC 1.12214</strain>
    </source>
</reference>
<proteinExistence type="predicted"/>
<dbReference type="Proteomes" id="UP000603912">
    <property type="component" value="Unassembled WGS sequence"/>
</dbReference>
<name>A0A917MHP0_9HYPH</name>
<accession>A0A917MHP0</accession>
<evidence type="ECO:0000313" key="1">
    <source>
        <dbReference type="EMBL" id="GGH16188.1"/>
    </source>
</evidence>
<evidence type="ECO:0000313" key="2">
    <source>
        <dbReference type="Proteomes" id="UP000603912"/>
    </source>
</evidence>
<comment type="caution">
    <text evidence="1">The sequence shown here is derived from an EMBL/GenBank/DDBJ whole genome shotgun (WGS) entry which is preliminary data.</text>
</comment>
<reference evidence="1" key="1">
    <citation type="journal article" date="2014" name="Int. J. Syst. Evol. Microbiol.">
        <title>Complete genome sequence of Corynebacterium casei LMG S-19264T (=DSM 44701T), isolated from a smear-ripened cheese.</title>
        <authorList>
            <consortium name="US DOE Joint Genome Institute (JGI-PGF)"/>
            <person name="Walter F."/>
            <person name="Albersmeier A."/>
            <person name="Kalinowski J."/>
            <person name="Ruckert C."/>
        </authorList>
    </citation>
    <scope>NUCLEOTIDE SEQUENCE</scope>
    <source>
        <strain evidence="1">CGMCC 1.12214</strain>
    </source>
</reference>